<dbReference type="EMBL" id="GBRH01241995">
    <property type="protein sequence ID" value="JAD55900.1"/>
    <property type="molecule type" value="Transcribed_RNA"/>
</dbReference>
<organism evidence="1">
    <name type="scientific">Arundo donax</name>
    <name type="common">Giant reed</name>
    <name type="synonym">Donax arundinaceus</name>
    <dbReference type="NCBI Taxonomy" id="35708"/>
    <lineage>
        <taxon>Eukaryota</taxon>
        <taxon>Viridiplantae</taxon>
        <taxon>Streptophyta</taxon>
        <taxon>Embryophyta</taxon>
        <taxon>Tracheophyta</taxon>
        <taxon>Spermatophyta</taxon>
        <taxon>Magnoliopsida</taxon>
        <taxon>Liliopsida</taxon>
        <taxon>Poales</taxon>
        <taxon>Poaceae</taxon>
        <taxon>PACMAD clade</taxon>
        <taxon>Arundinoideae</taxon>
        <taxon>Arundineae</taxon>
        <taxon>Arundo</taxon>
    </lineage>
</organism>
<reference evidence="1" key="2">
    <citation type="journal article" date="2015" name="Data Brief">
        <title>Shoot transcriptome of the giant reed, Arundo donax.</title>
        <authorList>
            <person name="Barrero R.A."/>
            <person name="Guerrero F.D."/>
            <person name="Moolhuijzen P."/>
            <person name="Goolsby J.A."/>
            <person name="Tidwell J."/>
            <person name="Bellgard S.E."/>
            <person name="Bellgard M.I."/>
        </authorList>
    </citation>
    <scope>NUCLEOTIDE SEQUENCE</scope>
    <source>
        <tissue evidence="1">Shoot tissue taken approximately 20 cm above the soil surface</tissue>
    </source>
</reference>
<reference evidence="1" key="1">
    <citation type="submission" date="2014-09" db="EMBL/GenBank/DDBJ databases">
        <authorList>
            <person name="Magalhaes I.L.F."/>
            <person name="Oliveira U."/>
            <person name="Santos F.R."/>
            <person name="Vidigal T.H.D.A."/>
            <person name="Brescovit A.D."/>
            <person name="Santos A.J."/>
        </authorList>
    </citation>
    <scope>NUCLEOTIDE SEQUENCE</scope>
    <source>
        <tissue evidence="1">Shoot tissue taken approximately 20 cm above the soil surface</tissue>
    </source>
</reference>
<protein>
    <submittedName>
        <fullName evidence="1">Uncharacterized protein</fullName>
    </submittedName>
</protein>
<accession>A0A0A9B3Z1</accession>
<sequence length="49" mass="5987">MRSPMMFTQGTATISWSTRRSTWWMHWREPQLISRPSTGVTWRLSSRMW</sequence>
<dbReference type="AlphaFoldDB" id="A0A0A9B3Z1"/>
<name>A0A0A9B3Z1_ARUDO</name>
<proteinExistence type="predicted"/>
<evidence type="ECO:0000313" key="1">
    <source>
        <dbReference type="EMBL" id="JAD55900.1"/>
    </source>
</evidence>